<sequence length="270" mass="30572">MSVSELSELSKTLYVPLVGRIYASTHYPAMIADSKVLALESSLPAEAERMRRGQSEYTMLASVARSVNMDRRIRAFLADNPHGAVVNVGCGLETTFWRCDNGSALWFELDLPEVIEVREGLLASSQRHINLPGDMFDYSWIDQVKEYGERPTIVIVSGVFYYFHEDEVVDFINHLAAFHNVRVVFDSTSSIGVKMSQYYVKRMKNSSLMHFSIDDPRAFVDALVEGARLIEHTPYYRDIDTRGVGLGARVSMRISDAFHMVAMNTIQVRQ</sequence>
<dbReference type="InterPro" id="IPR016874">
    <property type="entry name" value="TcmP-like"/>
</dbReference>
<keyword evidence="1" id="KW-0489">Methyltransferase</keyword>
<organism evidence="3 4">
    <name type="scientific">Schaalia cardiffensis F0333</name>
    <dbReference type="NCBI Taxonomy" id="888050"/>
    <lineage>
        <taxon>Bacteria</taxon>
        <taxon>Bacillati</taxon>
        <taxon>Actinomycetota</taxon>
        <taxon>Actinomycetes</taxon>
        <taxon>Actinomycetales</taxon>
        <taxon>Actinomycetaceae</taxon>
        <taxon>Schaalia</taxon>
    </lineage>
</organism>
<gene>
    <name evidence="3" type="ORF">HMPREF9004_1926</name>
</gene>
<dbReference type="GO" id="GO:0008168">
    <property type="term" value="F:methyltransferase activity"/>
    <property type="evidence" value="ECO:0007669"/>
    <property type="project" value="UniProtKB-KW"/>
</dbReference>
<dbReference type="HOGENOM" id="CLU_069348_0_1_11"/>
<comment type="caution">
    <text evidence="3">The sequence shown here is derived from an EMBL/GenBank/DDBJ whole genome shotgun (WGS) entry which is preliminary data.</text>
</comment>
<reference evidence="3 4" key="1">
    <citation type="submission" date="2013-03" db="EMBL/GenBank/DDBJ databases">
        <title>Reference genome for the Human Microbiome Project.</title>
        <authorList>
            <person name="Aqrawi P."/>
            <person name="Ayvaz T."/>
            <person name="Bess C."/>
            <person name="Blankenburg K."/>
            <person name="Coyle M."/>
            <person name="Deng J."/>
            <person name="Forbes L."/>
            <person name="Fowler G."/>
            <person name="Francisco L."/>
            <person name="Fu Q."/>
            <person name="Gibbs R."/>
            <person name="Gross S."/>
            <person name="Gubbala S."/>
            <person name="Hale W."/>
            <person name="Hemphill L."/>
            <person name="Highlander S."/>
            <person name="Hirani K."/>
            <person name="Jackson L."/>
            <person name="Jakkamsetti A."/>
            <person name="Javaid M."/>
            <person name="Jayaseelan J.C."/>
            <person name="Jiang H."/>
            <person name="Joshi V."/>
            <person name="Korchina V."/>
            <person name="Kovar C."/>
            <person name="Lara F."/>
            <person name="Lee S."/>
            <person name="Liu Y."/>
            <person name="Mata R."/>
            <person name="Mathew T."/>
            <person name="Munidasa M."/>
            <person name="Muzny D."/>
            <person name="Nazareth L."/>
            <person name="Ngo R."/>
            <person name="Nguyen L."/>
            <person name="Nguyen N."/>
            <person name="Okwuonu G."/>
            <person name="Ongeri F."/>
            <person name="Palculict T."/>
            <person name="Patil S."/>
            <person name="Petrosino J."/>
            <person name="Pham C."/>
            <person name="Pham P."/>
            <person name="Pu L.-L."/>
            <person name="Qin X."/>
            <person name="Qu J."/>
            <person name="Reid J."/>
            <person name="Ross M."/>
            <person name="Ruth R."/>
            <person name="Saada N."/>
            <person name="San Lucas F."/>
            <person name="Santibanez J."/>
            <person name="Shang Y."/>
            <person name="Simmons D."/>
            <person name="Song X.-Z."/>
            <person name="Tang L.-Y."/>
            <person name="Thornton R."/>
            <person name="Warren J."/>
            <person name="Weissenberger G."/>
            <person name="Wilczek-Boney K."/>
            <person name="Worley K."/>
            <person name="Youmans B."/>
            <person name="Zhang J."/>
            <person name="Zhang L."/>
            <person name="Zhao Z."/>
            <person name="Zhou C."/>
            <person name="Zhu D."/>
            <person name="Zhu Y."/>
        </authorList>
    </citation>
    <scope>NUCLEOTIDE SEQUENCE [LARGE SCALE GENOMIC DNA]</scope>
    <source>
        <strain evidence="3 4">F0333</strain>
    </source>
</reference>
<dbReference type="STRING" id="888050.HMPREF9004_1926"/>
<dbReference type="eggNOG" id="COG3315">
    <property type="taxonomic scope" value="Bacteria"/>
</dbReference>
<dbReference type="GO" id="GO:0032259">
    <property type="term" value="P:methylation"/>
    <property type="evidence" value="ECO:0007669"/>
    <property type="project" value="UniProtKB-KW"/>
</dbReference>
<dbReference type="PANTHER" id="PTHR43619:SF2">
    <property type="entry name" value="S-ADENOSYL-L-METHIONINE-DEPENDENT METHYLTRANSFERASES SUPERFAMILY PROTEIN"/>
    <property type="match status" value="1"/>
</dbReference>
<evidence type="ECO:0000256" key="1">
    <source>
        <dbReference type="ARBA" id="ARBA00022603"/>
    </source>
</evidence>
<dbReference type="PANTHER" id="PTHR43619">
    <property type="entry name" value="S-ADENOSYL-L-METHIONINE-DEPENDENT METHYLTRANSFERASE YKTD-RELATED"/>
    <property type="match status" value="1"/>
</dbReference>
<keyword evidence="2" id="KW-0808">Transferase</keyword>
<dbReference type="InterPro" id="IPR007213">
    <property type="entry name" value="Ppm1/Ppm2/Tcmp"/>
</dbReference>
<evidence type="ECO:0008006" key="5">
    <source>
        <dbReference type="Google" id="ProtNLM"/>
    </source>
</evidence>
<dbReference type="Pfam" id="PF04072">
    <property type="entry name" value="LCM"/>
    <property type="match status" value="1"/>
</dbReference>
<dbReference type="SUPFAM" id="SSF53335">
    <property type="entry name" value="S-adenosyl-L-methionine-dependent methyltransferases"/>
    <property type="match status" value="1"/>
</dbReference>
<dbReference type="Gene3D" id="3.40.50.150">
    <property type="entry name" value="Vaccinia Virus protein VP39"/>
    <property type="match status" value="1"/>
</dbReference>
<dbReference type="PIRSF" id="PIRSF028177">
    <property type="entry name" value="Polyketide_synth_Omtfrase_TcmP"/>
    <property type="match status" value="1"/>
</dbReference>
<protein>
    <recommendedName>
        <fullName evidence="5">Tetracenomycin polyketide synthesis O-methyltransferase TcmP</fullName>
    </recommendedName>
</protein>
<dbReference type="Proteomes" id="UP000013015">
    <property type="component" value="Unassembled WGS sequence"/>
</dbReference>
<name>N6WAV6_9ACTO</name>
<dbReference type="PATRIC" id="fig|888050.3.peg.1845"/>
<evidence type="ECO:0000256" key="2">
    <source>
        <dbReference type="ARBA" id="ARBA00022679"/>
    </source>
</evidence>
<dbReference type="InterPro" id="IPR029063">
    <property type="entry name" value="SAM-dependent_MTases_sf"/>
</dbReference>
<dbReference type="EMBL" id="AQHZ01000029">
    <property type="protein sequence ID" value="ENO17384.1"/>
    <property type="molecule type" value="Genomic_DNA"/>
</dbReference>
<accession>N6WAV6</accession>
<evidence type="ECO:0000313" key="3">
    <source>
        <dbReference type="EMBL" id="ENO17384.1"/>
    </source>
</evidence>
<proteinExistence type="predicted"/>
<keyword evidence="4" id="KW-1185">Reference proteome</keyword>
<evidence type="ECO:0000313" key="4">
    <source>
        <dbReference type="Proteomes" id="UP000013015"/>
    </source>
</evidence>
<dbReference type="AlphaFoldDB" id="N6WAV6"/>